<name>A0A0K9PXS3_ZOSMR</name>
<dbReference type="Proteomes" id="UP000036987">
    <property type="component" value="Unassembled WGS sequence"/>
</dbReference>
<proteinExistence type="predicted"/>
<feature type="compositionally biased region" description="Polar residues" evidence="1">
    <location>
        <begin position="9"/>
        <end position="24"/>
    </location>
</feature>
<reference evidence="3" key="1">
    <citation type="journal article" date="2016" name="Nature">
        <title>The genome of the seagrass Zostera marina reveals angiosperm adaptation to the sea.</title>
        <authorList>
            <person name="Olsen J.L."/>
            <person name="Rouze P."/>
            <person name="Verhelst B."/>
            <person name="Lin Y.-C."/>
            <person name="Bayer T."/>
            <person name="Collen J."/>
            <person name="Dattolo E."/>
            <person name="De Paoli E."/>
            <person name="Dittami S."/>
            <person name="Maumus F."/>
            <person name="Michel G."/>
            <person name="Kersting A."/>
            <person name="Lauritano C."/>
            <person name="Lohaus R."/>
            <person name="Toepel M."/>
            <person name="Tonon T."/>
            <person name="Vanneste K."/>
            <person name="Amirebrahimi M."/>
            <person name="Brakel J."/>
            <person name="Bostroem C."/>
            <person name="Chovatia M."/>
            <person name="Grimwood J."/>
            <person name="Jenkins J.W."/>
            <person name="Jueterbock A."/>
            <person name="Mraz A."/>
            <person name="Stam W.T."/>
            <person name="Tice H."/>
            <person name="Bornberg-Bauer E."/>
            <person name="Green P.J."/>
            <person name="Pearson G.A."/>
            <person name="Procaccini G."/>
            <person name="Duarte C.M."/>
            <person name="Schmutz J."/>
            <person name="Reusch T.B.H."/>
            <person name="Van de Peer Y."/>
        </authorList>
    </citation>
    <scope>NUCLEOTIDE SEQUENCE [LARGE SCALE GENOMIC DNA]</scope>
    <source>
        <strain evidence="3">cv. Finnish</strain>
    </source>
</reference>
<evidence type="ECO:0000256" key="1">
    <source>
        <dbReference type="SAM" id="MobiDB-lite"/>
    </source>
</evidence>
<feature type="region of interest" description="Disordered" evidence="1">
    <location>
        <begin position="1"/>
        <end position="49"/>
    </location>
</feature>
<dbReference type="AlphaFoldDB" id="A0A0K9PXS3"/>
<organism evidence="2 3">
    <name type="scientific">Zostera marina</name>
    <name type="common">Eelgrass</name>
    <dbReference type="NCBI Taxonomy" id="29655"/>
    <lineage>
        <taxon>Eukaryota</taxon>
        <taxon>Viridiplantae</taxon>
        <taxon>Streptophyta</taxon>
        <taxon>Embryophyta</taxon>
        <taxon>Tracheophyta</taxon>
        <taxon>Spermatophyta</taxon>
        <taxon>Magnoliopsida</taxon>
        <taxon>Liliopsida</taxon>
        <taxon>Zosteraceae</taxon>
        <taxon>Zostera</taxon>
    </lineage>
</organism>
<keyword evidence="3" id="KW-1185">Reference proteome</keyword>
<accession>A0A0K9PXS3</accession>
<dbReference type="EMBL" id="LFYR01000514">
    <property type="protein sequence ID" value="KMZ73853.1"/>
    <property type="molecule type" value="Genomic_DNA"/>
</dbReference>
<comment type="caution">
    <text evidence="2">The sequence shown here is derived from an EMBL/GenBank/DDBJ whole genome shotgun (WGS) entry which is preliminary data.</text>
</comment>
<evidence type="ECO:0000313" key="2">
    <source>
        <dbReference type="EMBL" id="KMZ73853.1"/>
    </source>
</evidence>
<protein>
    <submittedName>
        <fullName evidence="2">Uncharacterized protein</fullName>
    </submittedName>
</protein>
<evidence type="ECO:0000313" key="3">
    <source>
        <dbReference type="Proteomes" id="UP000036987"/>
    </source>
</evidence>
<gene>
    <name evidence="2" type="ORF">ZOSMA_13G00580</name>
</gene>
<sequence>MHIPDFPSSEASTSRAPVQQTPQPTIEPEEQTLTQPRGRSIIFSRNEISNSKLVIKKISSKKKKNDNQQNRN</sequence>